<organism evidence="2 3">
    <name type="scientific">Dolosigranulum pigrum</name>
    <dbReference type="NCBI Taxonomy" id="29394"/>
    <lineage>
        <taxon>Bacteria</taxon>
        <taxon>Bacillati</taxon>
        <taxon>Bacillota</taxon>
        <taxon>Bacilli</taxon>
        <taxon>Lactobacillales</taxon>
        <taxon>Carnobacteriaceae</taxon>
        <taxon>Dolosigranulum</taxon>
    </lineage>
</organism>
<dbReference type="AlphaFoldDB" id="A0A1S8KMS9"/>
<proteinExistence type="predicted"/>
<dbReference type="Proteomes" id="UP000190409">
    <property type="component" value="Unassembled WGS sequence"/>
</dbReference>
<keyword evidence="1" id="KW-0812">Transmembrane</keyword>
<dbReference type="Pfam" id="PF12822">
    <property type="entry name" value="ECF_trnsprt"/>
    <property type="match status" value="1"/>
</dbReference>
<gene>
    <name evidence="2" type="ORF">BWX42_04135</name>
</gene>
<dbReference type="EMBL" id="MUYF01000003">
    <property type="protein sequence ID" value="OOL81047.1"/>
    <property type="molecule type" value="Genomic_DNA"/>
</dbReference>
<dbReference type="InterPro" id="IPR024529">
    <property type="entry name" value="ECF_trnsprt_substrate-spec"/>
</dbReference>
<evidence type="ECO:0000313" key="2">
    <source>
        <dbReference type="EMBL" id="OOL81047.1"/>
    </source>
</evidence>
<evidence type="ECO:0000313" key="3">
    <source>
        <dbReference type="Proteomes" id="UP000190409"/>
    </source>
</evidence>
<reference evidence="2 3" key="1">
    <citation type="submission" date="2017-01" db="EMBL/GenBank/DDBJ databases">
        <title>Complete Genome Sequence of Dolosigranulum pigrum isolated from a Patient with interstitial lung disease.</title>
        <authorList>
            <person name="Mukhopadhyay R."/>
            <person name="Joaquin J."/>
            <person name="Hogue R."/>
            <person name="Fitzgerald S."/>
            <person name="Jospin G."/>
            <person name="Eisen J.A."/>
            <person name="Chaturvedi V."/>
        </authorList>
    </citation>
    <scope>NUCLEOTIDE SEQUENCE [LARGE SCALE GENOMIC DNA]</scope>
    <source>
        <strain evidence="2 3">15S00348</strain>
    </source>
</reference>
<evidence type="ECO:0000256" key="1">
    <source>
        <dbReference type="SAM" id="Phobius"/>
    </source>
</evidence>
<sequence length="192" mass="21376">MKQTINTKRLTMMAIATAILLIQNFVPFLGNLPLPPLNPTIIHITVIVFTFLLGTRDGMIIGAIWGIIRMIRAFAMPASPLDPLIWTNPMIAVLPRLLIGLTVGVTYQWLQKRWPSAHSLRISAFLGSLTNTVFVMLFIYVFFTEDIAYLMNIQMDNIVYGLLAIVVTSGIPEAIIAAIIAPIVVKPLKKIY</sequence>
<dbReference type="Gene3D" id="1.10.1760.20">
    <property type="match status" value="1"/>
</dbReference>
<protein>
    <submittedName>
        <fullName evidence="2">ECF transporter S component</fullName>
    </submittedName>
</protein>
<feature type="transmembrane region" description="Helical" evidence="1">
    <location>
        <begin position="158"/>
        <end position="185"/>
    </location>
</feature>
<name>A0A1S8KMS9_9LACT</name>
<feature type="transmembrane region" description="Helical" evidence="1">
    <location>
        <begin position="122"/>
        <end position="143"/>
    </location>
</feature>
<keyword evidence="1" id="KW-0472">Membrane</keyword>
<feature type="transmembrane region" description="Helical" evidence="1">
    <location>
        <begin position="12"/>
        <end position="30"/>
    </location>
</feature>
<dbReference type="GO" id="GO:0022857">
    <property type="term" value="F:transmembrane transporter activity"/>
    <property type="evidence" value="ECO:0007669"/>
    <property type="project" value="InterPro"/>
</dbReference>
<comment type="caution">
    <text evidence="2">The sequence shown here is derived from an EMBL/GenBank/DDBJ whole genome shotgun (WGS) entry which is preliminary data.</text>
</comment>
<keyword evidence="1" id="KW-1133">Transmembrane helix</keyword>
<dbReference type="RefSeq" id="WP_077862546.1">
    <property type="nucleotide sequence ID" value="NZ_CP040422.1"/>
</dbReference>
<accession>A0A1S8KMS9</accession>